<dbReference type="GO" id="GO:0009898">
    <property type="term" value="C:cytoplasmic side of plasma membrane"/>
    <property type="evidence" value="ECO:0007669"/>
    <property type="project" value="TreeGrafter"/>
</dbReference>
<dbReference type="GO" id="GO:0005319">
    <property type="term" value="F:lipid transporter activity"/>
    <property type="evidence" value="ECO:0007669"/>
    <property type="project" value="TreeGrafter"/>
</dbReference>
<dbReference type="InterPro" id="IPR036846">
    <property type="entry name" value="GM2-AP_sf"/>
</dbReference>
<evidence type="ECO:0000313" key="5">
    <source>
        <dbReference type="Proteomes" id="UP000828390"/>
    </source>
</evidence>
<dbReference type="EMBL" id="JAIWYP010000004">
    <property type="protein sequence ID" value="KAH3829877.1"/>
    <property type="molecule type" value="Genomic_DNA"/>
</dbReference>
<evidence type="ECO:0008006" key="6">
    <source>
        <dbReference type="Google" id="ProtNLM"/>
    </source>
</evidence>
<sequence>MTAVHLFTALFALFVSGEAAFSWKSCAPAGSPIHVESIQVGPDPVEVPGDMVLSLSGTSSAPIGSSSLTISAKRKTFLLEIPIPCINHIGSCTYDDICGLPDKMIAEDWLGVAAGLGQQIKAMLNSSGVDACPIPAQTLTVSNAHIHIPSLPSALAVFAAGDYHINLNLVDNASHQTTLCIDIMVTIHEPCSGLSCLFG</sequence>
<keyword evidence="1 2" id="KW-0732">Signal</keyword>
<evidence type="ECO:0000313" key="3">
    <source>
        <dbReference type="EMBL" id="KAH3829786.1"/>
    </source>
</evidence>
<dbReference type="OrthoDB" id="6409159at2759"/>
<dbReference type="PANTHER" id="PTHR17357:SF0">
    <property type="entry name" value="GANGLIOSIDE GM2 ACTIVATOR"/>
    <property type="match status" value="1"/>
</dbReference>
<gene>
    <name evidence="3" type="ORF">DPMN_103015</name>
    <name evidence="4" type="ORF">DPMN_103108</name>
</gene>
<feature type="chain" id="PRO_5040045465" description="MD-2-related lipid-recognition domain-containing protein" evidence="2">
    <location>
        <begin position="20"/>
        <end position="199"/>
    </location>
</feature>
<proteinExistence type="predicted"/>
<organism evidence="4 5">
    <name type="scientific">Dreissena polymorpha</name>
    <name type="common">Zebra mussel</name>
    <name type="synonym">Mytilus polymorpha</name>
    <dbReference type="NCBI Taxonomy" id="45954"/>
    <lineage>
        <taxon>Eukaryota</taxon>
        <taxon>Metazoa</taxon>
        <taxon>Spiralia</taxon>
        <taxon>Lophotrochozoa</taxon>
        <taxon>Mollusca</taxon>
        <taxon>Bivalvia</taxon>
        <taxon>Autobranchia</taxon>
        <taxon>Heteroconchia</taxon>
        <taxon>Euheterodonta</taxon>
        <taxon>Imparidentia</taxon>
        <taxon>Neoheterodontei</taxon>
        <taxon>Myida</taxon>
        <taxon>Dreissenoidea</taxon>
        <taxon>Dreissenidae</taxon>
        <taxon>Dreissena</taxon>
    </lineage>
</organism>
<reference evidence="4" key="1">
    <citation type="journal article" date="2019" name="bioRxiv">
        <title>The Genome of the Zebra Mussel, Dreissena polymorpha: A Resource for Invasive Species Research.</title>
        <authorList>
            <person name="McCartney M.A."/>
            <person name="Auch B."/>
            <person name="Kono T."/>
            <person name="Mallez S."/>
            <person name="Zhang Y."/>
            <person name="Obille A."/>
            <person name="Becker A."/>
            <person name="Abrahante J.E."/>
            <person name="Garbe J."/>
            <person name="Badalamenti J.P."/>
            <person name="Herman A."/>
            <person name="Mangelson H."/>
            <person name="Liachko I."/>
            <person name="Sullivan S."/>
            <person name="Sone E.D."/>
            <person name="Koren S."/>
            <person name="Silverstein K.A.T."/>
            <person name="Beckman K.B."/>
            <person name="Gohl D.M."/>
        </authorList>
    </citation>
    <scope>NUCLEOTIDE SEQUENCE</scope>
    <source>
        <strain evidence="4">Duluth1</strain>
        <tissue evidence="4">Whole animal</tissue>
    </source>
</reference>
<comment type="caution">
    <text evidence="4">The sequence shown here is derived from an EMBL/GenBank/DDBJ whole genome shotgun (WGS) entry which is preliminary data.</text>
</comment>
<dbReference type="GO" id="GO:0008047">
    <property type="term" value="F:enzyme activator activity"/>
    <property type="evidence" value="ECO:0007669"/>
    <property type="project" value="InterPro"/>
</dbReference>
<dbReference type="SUPFAM" id="SSF63707">
    <property type="entry name" value="Ganglioside M2 (gm2) activator"/>
    <property type="match status" value="1"/>
</dbReference>
<accession>A0A9D4HDU4</accession>
<dbReference type="Proteomes" id="UP000828390">
    <property type="component" value="Unassembled WGS sequence"/>
</dbReference>
<evidence type="ECO:0000256" key="2">
    <source>
        <dbReference type="SAM" id="SignalP"/>
    </source>
</evidence>
<dbReference type="Gene3D" id="2.70.220.10">
    <property type="entry name" value="Ganglioside GM2 activator"/>
    <property type="match status" value="1"/>
</dbReference>
<feature type="signal peptide" evidence="2">
    <location>
        <begin position="1"/>
        <end position="19"/>
    </location>
</feature>
<name>A0A9D4HDU4_DREPO</name>
<reference evidence="4" key="2">
    <citation type="submission" date="2020-11" db="EMBL/GenBank/DDBJ databases">
        <authorList>
            <person name="McCartney M.A."/>
            <person name="Auch B."/>
            <person name="Kono T."/>
            <person name="Mallez S."/>
            <person name="Becker A."/>
            <person name="Gohl D.M."/>
            <person name="Silverstein K.A.T."/>
            <person name="Koren S."/>
            <person name="Bechman K.B."/>
            <person name="Herman A."/>
            <person name="Abrahante J.E."/>
            <person name="Garbe J."/>
        </authorList>
    </citation>
    <scope>NUCLEOTIDE SEQUENCE</scope>
    <source>
        <strain evidence="4">Duluth1</strain>
        <tissue evidence="4">Whole animal</tissue>
    </source>
</reference>
<dbReference type="AlphaFoldDB" id="A0A9D4HDU4"/>
<dbReference type="EMBL" id="JAIWYP010000004">
    <property type="protein sequence ID" value="KAH3829786.1"/>
    <property type="molecule type" value="Genomic_DNA"/>
</dbReference>
<protein>
    <recommendedName>
        <fullName evidence="6">MD-2-related lipid-recognition domain-containing protein</fullName>
    </recommendedName>
</protein>
<evidence type="ECO:0000256" key="1">
    <source>
        <dbReference type="ARBA" id="ARBA00022729"/>
    </source>
</evidence>
<dbReference type="PANTHER" id="PTHR17357">
    <property type="entry name" value="GM2 GANGLIOSIDE ACTIVATOR PROTEIN"/>
    <property type="match status" value="1"/>
</dbReference>
<keyword evidence="5" id="KW-1185">Reference proteome</keyword>
<dbReference type="GO" id="GO:0006689">
    <property type="term" value="P:ganglioside catabolic process"/>
    <property type="evidence" value="ECO:0007669"/>
    <property type="project" value="InterPro"/>
</dbReference>
<dbReference type="InterPro" id="IPR028996">
    <property type="entry name" value="GM2-AP"/>
</dbReference>
<evidence type="ECO:0000313" key="4">
    <source>
        <dbReference type="EMBL" id="KAH3829877.1"/>
    </source>
</evidence>